<dbReference type="SMART" id="SM00493">
    <property type="entry name" value="TOPRIM"/>
    <property type="match status" value="1"/>
</dbReference>
<dbReference type="InterPro" id="IPR006171">
    <property type="entry name" value="TOPRIM_dom"/>
</dbReference>
<dbReference type="SUPFAM" id="SSF56731">
    <property type="entry name" value="DNA primase core"/>
    <property type="match status" value="1"/>
</dbReference>
<dbReference type="Proteomes" id="UP000694864">
    <property type="component" value="Chromosome 17"/>
</dbReference>
<evidence type="ECO:0000313" key="3">
    <source>
        <dbReference type="RefSeq" id="XP_010478496.1"/>
    </source>
</evidence>
<evidence type="ECO:0000313" key="2">
    <source>
        <dbReference type="Proteomes" id="UP000694864"/>
    </source>
</evidence>
<dbReference type="GeneID" id="104757453"/>
<proteinExistence type="predicted"/>
<keyword evidence="2" id="KW-1185">Reference proteome</keyword>
<reference evidence="3" key="2">
    <citation type="submission" date="2025-08" db="UniProtKB">
        <authorList>
            <consortium name="RefSeq"/>
        </authorList>
    </citation>
    <scope>IDENTIFICATION</scope>
    <source>
        <tissue evidence="3">Leaf</tissue>
    </source>
</reference>
<organism evidence="2 3">
    <name type="scientific">Camelina sativa</name>
    <name type="common">False flax</name>
    <name type="synonym">Myagrum sativum</name>
    <dbReference type="NCBI Taxonomy" id="90675"/>
    <lineage>
        <taxon>Eukaryota</taxon>
        <taxon>Viridiplantae</taxon>
        <taxon>Streptophyta</taxon>
        <taxon>Embryophyta</taxon>
        <taxon>Tracheophyta</taxon>
        <taxon>Spermatophyta</taxon>
        <taxon>Magnoliopsida</taxon>
        <taxon>eudicotyledons</taxon>
        <taxon>Gunneridae</taxon>
        <taxon>Pentapetalae</taxon>
        <taxon>rosids</taxon>
        <taxon>malvids</taxon>
        <taxon>Brassicales</taxon>
        <taxon>Brassicaceae</taxon>
        <taxon>Camelineae</taxon>
        <taxon>Camelina</taxon>
    </lineage>
</organism>
<sequence length="236" mass="27057">MSLPDPIANVEEKVTVKSLDLKPLCDEVKEYFAGRSISEKTLERNRVMQKIIGGEIVIAFTYWEREELVTCKYRWYLTRKFSLERKTWVARRILYGVDDIEQASEIIIVEGESDKLAMEEAGFLNCVSVPDGAPDCVSSKPVPPESKDKSFKYLWNCNDYLKKASRIVIATDGDVPGHCLAEELARRLGKERCWRVKWPKKSDEDKHFKDANEVLMSMGPHVLKEAVLNAEPYPIL</sequence>
<feature type="domain" description="Toprim" evidence="1">
    <location>
        <begin position="104"/>
        <end position="193"/>
    </location>
</feature>
<dbReference type="Pfam" id="PF13662">
    <property type="entry name" value="Toprim_4"/>
    <property type="match status" value="1"/>
</dbReference>
<dbReference type="PANTHER" id="PTHR12873">
    <property type="entry name" value="T7-LIKE MITOCHONDRIAL DNA HELICASE"/>
    <property type="match status" value="1"/>
</dbReference>
<dbReference type="InterPro" id="IPR034154">
    <property type="entry name" value="TOPRIM_DnaG/twinkle"/>
</dbReference>
<protein>
    <submittedName>
        <fullName evidence="3">Primase homolog protein-like</fullName>
    </submittedName>
</protein>
<name>A0ABM0WZQ1_CAMSA</name>
<dbReference type="Gene3D" id="3.40.1360.10">
    <property type="match status" value="1"/>
</dbReference>
<dbReference type="PANTHER" id="PTHR12873:SF0">
    <property type="entry name" value="TWINKLE MTDNA HELICASE"/>
    <property type="match status" value="1"/>
</dbReference>
<gene>
    <name evidence="3" type="primary">LOC104757453</name>
</gene>
<accession>A0ABM0WZQ1</accession>
<reference evidence="2" key="1">
    <citation type="journal article" date="2014" name="Nat. Commun.">
        <title>The emerging biofuel crop Camelina sativa retains a highly undifferentiated hexaploid genome structure.</title>
        <authorList>
            <person name="Kagale S."/>
            <person name="Koh C."/>
            <person name="Nixon J."/>
            <person name="Bollina V."/>
            <person name="Clarke W.E."/>
            <person name="Tuteja R."/>
            <person name="Spillane C."/>
            <person name="Robinson S.J."/>
            <person name="Links M.G."/>
            <person name="Clarke C."/>
            <person name="Higgins E.E."/>
            <person name="Huebert T."/>
            <person name="Sharpe A.G."/>
            <person name="Parkin I.A."/>
        </authorList>
    </citation>
    <scope>NUCLEOTIDE SEQUENCE [LARGE SCALE GENOMIC DNA]</scope>
    <source>
        <strain evidence="2">cv. DH55</strain>
    </source>
</reference>
<dbReference type="RefSeq" id="XP_010478496.1">
    <property type="nucleotide sequence ID" value="XM_010480194.2"/>
</dbReference>
<dbReference type="CDD" id="cd01029">
    <property type="entry name" value="TOPRIM_primases"/>
    <property type="match status" value="1"/>
</dbReference>
<dbReference type="InterPro" id="IPR027032">
    <property type="entry name" value="Twinkle-like"/>
</dbReference>
<evidence type="ECO:0000259" key="1">
    <source>
        <dbReference type="SMART" id="SM00493"/>
    </source>
</evidence>